<organism evidence="1 2">
    <name type="scientific">Parvularcula dongshanensis</name>
    <dbReference type="NCBI Taxonomy" id="1173995"/>
    <lineage>
        <taxon>Bacteria</taxon>
        <taxon>Pseudomonadati</taxon>
        <taxon>Pseudomonadota</taxon>
        <taxon>Alphaproteobacteria</taxon>
        <taxon>Parvularculales</taxon>
        <taxon>Parvularculaceae</taxon>
        <taxon>Parvularcula</taxon>
    </lineage>
</organism>
<accession>A0A840I1L6</accession>
<reference evidence="1 2" key="1">
    <citation type="submission" date="2020-08" db="EMBL/GenBank/DDBJ databases">
        <title>Genomic Encyclopedia of Type Strains, Phase IV (KMG-IV): sequencing the most valuable type-strain genomes for metagenomic binning, comparative biology and taxonomic classification.</title>
        <authorList>
            <person name="Goeker M."/>
        </authorList>
    </citation>
    <scope>NUCLEOTIDE SEQUENCE [LARGE SCALE GENOMIC DNA]</scope>
    <source>
        <strain evidence="1 2">DSM 102850</strain>
    </source>
</reference>
<dbReference type="RefSeq" id="WP_183815801.1">
    <property type="nucleotide sequence ID" value="NZ_JACHOB010000001.1"/>
</dbReference>
<dbReference type="Gene3D" id="3.40.50.300">
    <property type="entry name" value="P-loop containing nucleotide triphosphate hydrolases"/>
    <property type="match status" value="1"/>
</dbReference>
<dbReference type="EMBL" id="JACHOB010000001">
    <property type="protein sequence ID" value="MBB4658173.1"/>
    <property type="molecule type" value="Genomic_DNA"/>
</dbReference>
<sequence>MPRVVVKKDNLDERNAEFEQRALTQPVFLNSVPKSGTHLLKNIFRMFVPLEQHYNADFVQIPNLARNMAAFDPAEPKLAWGHLLFADDSAAATAPARHLLLVRDPYDWVLARARFFLSESFQAGLEALRSDRISVEQVLSMMIFGIHNKMPDMRDIFVFNAVAWLGPDVELVRFEELKAAIADLESGASASYFAKLLGCAEADLPADWRARVRIGADRRSSGTARENLKAVAKDVPDVLPPAHQAMVELAVPGVRTMLGYA</sequence>
<dbReference type="AlphaFoldDB" id="A0A840I1L6"/>
<proteinExistence type="predicted"/>
<dbReference type="Proteomes" id="UP000563524">
    <property type="component" value="Unassembled WGS sequence"/>
</dbReference>
<gene>
    <name evidence="1" type="ORF">GGQ59_000673</name>
</gene>
<evidence type="ECO:0008006" key="3">
    <source>
        <dbReference type="Google" id="ProtNLM"/>
    </source>
</evidence>
<keyword evidence="2" id="KW-1185">Reference proteome</keyword>
<dbReference type="InterPro" id="IPR027417">
    <property type="entry name" value="P-loop_NTPase"/>
</dbReference>
<comment type="caution">
    <text evidence="1">The sequence shown here is derived from an EMBL/GenBank/DDBJ whole genome shotgun (WGS) entry which is preliminary data.</text>
</comment>
<dbReference type="SUPFAM" id="SSF52540">
    <property type="entry name" value="P-loop containing nucleoside triphosphate hydrolases"/>
    <property type="match status" value="1"/>
</dbReference>
<evidence type="ECO:0000313" key="2">
    <source>
        <dbReference type="Proteomes" id="UP000563524"/>
    </source>
</evidence>
<evidence type="ECO:0000313" key="1">
    <source>
        <dbReference type="EMBL" id="MBB4658173.1"/>
    </source>
</evidence>
<name>A0A840I1L6_9PROT</name>
<protein>
    <recommendedName>
        <fullName evidence="3">Sulfotransferase domain-containing protein</fullName>
    </recommendedName>
</protein>